<name>A0A2S8SEJ2_9RHOB</name>
<evidence type="ECO:0000313" key="2">
    <source>
        <dbReference type="EMBL" id="PQV59152.1"/>
    </source>
</evidence>
<evidence type="ECO:0008006" key="4">
    <source>
        <dbReference type="Google" id="ProtNLM"/>
    </source>
</evidence>
<dbReference type="OrthoDB" id="193051at2"/>
<dbReference type="InterPro" id="IPR022584">
    <property type="entry name" value="DUF2937"/>
</dbReference>
<dbReference type="RefSeq" id="WP_105513349.1">
    <property type="nucleotide sequence ID" value="NZ_PVEP01000001.1"/>
</dbReference>
<keyword evidence="1" id="KW-0812">Transmembrane</keyword>
<comment type="caution">
    <text evidence="2">The sequence shown here is derived from an EMBL/GenBank/DDBJ whole genome shotgun (WGS) entry which is preliminary data.</text>
</comment>
<dbReference type="AlphaFoldDB" id="A0A2S8SEJ2"/>
<evidence type="ECO:0000256" key="1">
    <source>
        <dbReference type="SAM" id="Phobius"/>
    </source>
</evidence>
<protein>
    <recommendedName>
        <fullName evidence="4">DUF2937 family protein</fullName>
    </recommendedName>
</protein>
<feature type="transmembrane region" description="Helical" evidence="1">
    <location>
        <begin position="137"/>
        <end position="155"/>
    </location>
</feature>
<keyword evidence="1" id="KW-1133">Transmembrane helix</keyword>
<dbReference type="EMBL" id="PVEP01000001">
    <property type="protein sequence ID" value="PQV59152.1"/>
    <property type="molecule type" value="Genomic_DNA"/>
</dbReference>
<accession>A0A2S8SEJ2</accession>
<gene>
    <name evidence="2" type="ORF">LX70_00976</name>
</gene>
<evidence type="ECO:0000313" key="3">
    <source>
        <dbReference type="Proteomes" id="UP000238338"/>
    </source>
</evidence>
<proteinExistence type="predicted"/>
<keyword evidence="3" id="KW-1185">Reference proteome</keyword>
<keyword evidence="1" id="KW-0472">Membrane</keyword>
<organism evidence="2 3">
    <name type="scientific">Albidovulum denitrificans</name>
    <dbReference type="NCBI Taxonomy" id="404881"/>
    <lineage>
        <taxon>Bacteria</taxon>
        <taxon>Pseudomonadati</taxon>
        <taxon>Pseudomonadota</taxon>
        <taxon>Alphaproteobacteria</taxon>
        <taxon>Rhodobacterales</taxon>
        <taxon>Paracoccaceae</taxon>
        <taxon>Albidovulum</taxon>
    </lineage>
</organism>
<reference evidence="2 3" key="1">
    <citation type="submission" date="2018-02" db="EMBL/GenBank/DDBJ databases">
        <title>Genomic Encyclopedia of Archaeal and Bacterial Type Strains, Phase II (KMG-II): from individual species to whole genera.</title>
        <authorList>
            <person name="Goeker M."/>
        </authorList>
    </citation>
    <scope>NUCLEOTIDE SEQUENCE [LARGE SCALE GENOMIC DNA]</scope>
    <source>
        <strain evidence="2 3">DSM 18921</strain>
    </source>
</reference>
<dbReference type="Pfam" id="PF11157">
    <property type="entry name" value="DUF2937"/>
    <property type="match status" value="1"/>
</dbReference>
<dbReference type="Proteomes" id="UP000238338">
    <property type="component" value="Unassembled WGS sequence"/>
</dbReference>
<sequence length="163" mass="17413">MVVRLLALAGGVAGGLALSQFPEFSQQYLQRLAGQVDALSAVTADFDASAAKSGLTREAALASMTGTEFLGYRQADMRATFTRHDRLQSDLTLLREAGPIERLFLPQRFDDPELLSATWSDFQPAVPATTAGVTTGAVGFAGGWAAIMGLLALILRPFRRRPA</sequence>